<dbReference type="Proteomes" id="UP000825935">
    <property type="component" value="Chromosome 11"/>
</dbReference>
<evidence type="ECO:0000259" key="3">
    <source>
        <dbReference type="Pfam" id="PF24994"/>
    </source>
</evidence>
<dbReference type="GO" id="GO:0009639">
    <property type="term" value="P:response to red or far red light"/>
    <property type="evidence" value="ECO:0007669"/>
    <property type="project" value="InterPro"/>
</dbReference>
<feature type="region of interest" description="Disordered" evidence="1">
    <location>
        <begin position="128"/>
        <end position="170"/>
    </location>
</feature>
<keyword evidence="5" id="KW-1185">Reference proteome</keyword>
<dbReference type="GO" id="GO:0009959">
    <property type="term" value="P:negative gravitropism"/>
    <property type="evidence" value="ECO:0007669"/>
    <property type="project" value="InterPro"/>
</dbReference>
<gene>
    <name evidence="4" type="ORF">KP509_11G049300</name>
</gene>
<dbReference type="InterPro" id="IPR056813">
    <property type="entry name" value="GIL1_IRKI_C"/>
</dbReference>
<organism evidence="4 5">
    <name type="scientific">Ceratopteris richardii</name>
    <name type="common">Triangle waterfern</name>
    <dbReference type="NCBI Taxonomy" id="49495"/>
    <lineage>
        <taxon>Eukaryota</taxon>
        <taxon>Viridiplantae</taxon>
        <taxon>Streptophyta</taxon>
        <taxon>Embryophyta</taxon>
        <taxon>Tracheophyta</taxon>
        <taxon>Polypodiopsida</taxon>
        <taxon>Polypodiidae</taxon>
        <taxon>Polypodiales</taxon>
        <taxon>Pteridineae</taxon>
        <taxon>Pteridaceae</taxon>
        <taxon>Parkerioideae</taxon>
        <taxon>Ceratopteris</taxon>
    </lineage>
</organism>
<evidence type="ECO:0000259" key="2">
    <source>
        <dbReference type="Pfam" id="PF04859"/>
    </source>
</evidence>
<protein>
    <recommendedName>
        <fullName evidence="6">DUF641 domain-containing protein</fullName>
    </recommendedName>
</protein>
<feature type="region of interest" description="Disordered" evidence="1">
    <location>
        <begin position="89"/>
        <end position="110"/>
    </location>
</feature>
<accession>A0A8T2TRB2</accession>
<feature type="domain" description="DUF641" evidence="2">
    <location>
        <begin position="192"/>
        <end position="320"/>
    </location>
</feature>
<evidence type="ECO:0008006" key="6">
    <source>
        <dbReference type="Google" id="ProtNLM"/>
    </source>
</evidence>
<evidence type="ECO:0000256" key="1">
    <source>
        <dbReference type="SAM" id="MobiDB-lite"/>
    </source>
</evidence>
<evidence type="ECO:0000313" key="4">
    <source>
        <dbReference type="EMBL" id="KAH7425322.1"/>
    </source>
</evidence>
<name>A0A8T2TRB2_CERRI</name>
<dbReference type="EMBL" id="CM035416">
    <property type="protein sequence ID" value="KAH7425322.1"/>
    <property type="molecule type" value="Genomic_DNA"/>
</dbReference>
<reference evidence="4" key="1">
    <citation type="submission" date="2021-08" db="EMBL/GenBank/DDBJ databases">
        <title>WGS assembly of Ceratopteris richardii.</title>
        <authorList>
            <person name="Marchant D.B."/>
            <person name="Chen G."/>
            <person name="Jenkins J."/>
            <person name="Shu S."/>
            <person name="Leebens-Mack J."/>
            <person name="Grimwood J."/>
            <person name="Schmutz J."/>
            <person name="Soltis P."/>
            <person name="Soltis D."/>
            <person name="Chen Z.-H."/>
        </authorList>
    </citation>
    <scope>NUCLEOTIDE SEQUENCE</scope>
    <source>
        <strain evidence="4">Whitten #5841</strain>
        <tissue evidence="4">Leaf</tissue>
    </source>
</reference>
<evidence type="ECO:0000313" key="5">
    <source>
        <dbReference type="Proteomes" id="UP000825935"/>
    </source>
</evidence>
<dbReference type="PANTHER" id="PTHR31161">
    <property type="entry name" value="PROTEIN GRAVITROPIC IN THE LIGHT 1"/>
    <property type="match status" value="1"/>
</dbReference>
<dbReference type="OrthoDB" id="1915848at2759"/>
<dbReference type="Pfam" id="PF24994">
    <property type="entry name" value="GIL1_IRKI_C"/>
    <property type="match status" value="1"/>
</dbReference>
<sequence length="589" mass="66574">MNILYTEVKVFPRSQAVEFLYRYEAPETSLELILSLLFDLQVRQFVSARSHFCAFPCAVCVLAAERLPLQYSYIDIFAMSPNAPAETMTGGGISTSLGHPIEDKRGTSNGTRYLRKLARSSRNWISDKLTGQQSETESTSSANSEKEKENSISDKSNGISSAHTDTEKINVKSANPQFSLTADTTDINLKLQVTETFILKMFSTISSLKSAYRQLQSAHAPYDLDKIRKADKAVVAELERVSELKRSYRKILDVVSLGQSEQRSEAPTQIGDDKKEVTSKTYVGRFNNFQDEIDKKNAELNNLRDLLAQATAKNEKLERRMKRSEHKLPKDPLNNPPKDLSPTPQLLEHVLLRASEASRGFAKLLMSFMQVAQWDLNAAANSIVPNINYAKSADKKFAFESYVNHRMLSGFENENFHVNAAESTAIDPEKTPQQCFKEFHELRSADVLDVITSDPQGNFAKYCLHRFLDIVHQRMEESFFGNLEHRDQVSAGIHPKSQFYQDFLKLAKAMWILHRLAYSFLPKARIFQVQRGTGFSPLYMDNVTRLSETDMNNSNATWEVAFTVVPGLRVDKTIIKCQVYVVAAPVSDS</sequence>
<dbReference type="OMA" id="LMVKKFQ"/>
<feature type="region of interest" description="Disordered" evidence="1">
    <location>
        <begin position="312"/>
        <end position="342"/>
    </location>
</feature>
<dbReference type="Pfam" id="PF04859">
    <property type="entry name" value="DUF641"/>
    <property type="match status" value="1"/>
</dbReference>
<feature type="domain" description="GIL1/IRKI C-terminal" evidence="3">
    <location>
        <begin position="526"/>
        <end position="580"/>
    </location>
</feature>
<dbReference type="AlphaFoldDB" id="A0A8T2TRB2"/>
<comment type="caution">
    <text evidence="4">The sequence shown here is derived from an EMBL/GenBank/DDBJ whole genome shotgun (WGS) entry which is preliminary data.</text>
</comment>
<dbReference type="InterPro" id="IPR006943">
    <property type="entry name" value="DUF641_pln"/>
</dbReference>
<dbReference type="InterPro" id="IPR040225">
    <property type="entry name" value="GIL1-like"/>
</dbReference>
<proteinExistence type="predicted"/>
<feature type="compositionally biased region" description="Low complexity" evidence="1">
    <location>
        <begin position="331"/>
        <end position="340"/>
    </location>
</feature>
<feature type="compositionally biased region" description="Low complexity" evidence="1">
    <location>
        <begin position="134"/>
        <end position="143"/>
    </location>
</feature>